<evidence type="ECO:0000313" key="2">
    <source>
        <dbReference type="Proteomes" id="UP001204142"/>
    </source>
</evidence>
<comment type="caution">
    <text evidence="1">The sequence shown here is derived from an EMBL/GenBank/DDBJ whole genome shotgun (WGS) entry which is preliminary data.</text>
</comment>
<gene>
    <name evidence="1" type="ORF">NQT62_04530</name>
</gene>
<name>A0ABT1WDW0_9BURK</name>
<dbReference type="RefSeq" id="WP_256763411.1">
    <property type="nucleotide sequence ID" value="NZ_JANIGO010000001.1"/>
</dbReference>
<reference evidence="1 2" key="1">
    <citation type="submission" date="2022-07" db="EMBL/GenBank/DDBJ databases">
        <authorList>
            <person name="Xamxidin M."/>
            <person name="Wu M."/>
        </authorList>
    </citation>
    <scope>NUCLEOTIDE SEQUENCE [LARGE SCALE GENOMIC DNA]</scope>
    <source>
        <strain evidence="1 2">NBRC 111650</strain>
    </source>
</reference>
<keyword evidence="2" id="KW-1185">Reference proteome</keyword>
<proteinExistence type="predicted"/>
<dbReference type="EMBL" id="JANIGO010000001">
    <property type="protein sequence ID" value="MCQ8895708.1"/>
    <property type="molecule type" value="Genomic_DNA"/>
</dbReference>
<organism evidence="1 2">
    <name type="scientific">Limnobacter humi</name>
    <dbReference type="NCBI Taxonomy" id="1778671"/>
    <lineage>
        <taxon>Bacteria</taxon>
        <taxon>Pseudomonadati</taxon>
        <taxon>Pseudomonadota</taxon>
        <taxon>Betaproteobacteria</taxon>
        <taxon>Burkholderiales</taxon>
        <taxon>Burkholderiaceae</taxon>
        <taxon>Limnobacter</taxon>
    </lineage>
</organism>
<sequence>MAEVVNDTTNYRALLREAKTDDEKHDAVSMVSAQHLARSAHENLDQIFKALFKWAMAMTEKPLTTTREALMAELLIDVDRLFEKVSDLDRPVG</sequence>
<accession>A0ABT1WDW0</accession>
<dbReference type="Proteomes" id="UP001204142">
    <property type="component" value="Unassembled WGS sequence"/>
</dbReference>
<protein>
    <submittedName>
        <fullName evidence="1">Uncharacterized protein</fullName>
    </submittedName>
</protein>
<evidence type="ECO:0000313" key="1">
    <source>
        <dbReference type="EMBL" id="MCQ8895708.1"/>
    </source>
</evidence>